<reference evidence="1 2" key="1">
    <citation type="submission" date="2017-02" db="EMBL/GenBank/DDBJ databases">
        <title>Genomes of Trichoderma spp. with biocontrol activity.</title>
        <authorList>
            <person name="Gardiner D."/>
            <person name="Kazan K."/>
            <person name="Vos C."/>
            <person name="Harvey P."/>
        </authorList>
    </citation>
    <scope>NUCLEOTIDE SEQUENCE [LARGE SCALE GENOMIC DNA]</scope>
    <source>
        <strain evidence="1 2">A5MH</strain>
    </source>
</reference>
<dbReference type="EMBL" id="MTYH01000052">
    <property type="protein sequence ID" value="PNP41897.1"/>
    <property type="molecule type" value="Genomic_DNA"/>
</dbReference>
<dbReference type="AlphaFoldDB" id="A0A2K0T8P7"/>
<name>A0A2K0T8P7_9HYPO</name>
<accession>A0A2K0T8P7</accession>
<comment type="caution">
    <text evidence="1">The sequence shown here is derived from an EMBL/GenBank/DDBJ whole genome shotgun (WGS) entry which is preliminary data.</text>
</comment>
<organism evidence="1 2">
    <name type="scientific">Trichoderma gamsii</name>
    <dbReference type="NCBI Taxonomy" id="398673"/>
    <lineage>
        <taxon>Eukaryota</taxon>
        <taxon>Fungi</taxon>
        <taxon>Dikarya</taxon>
        <taxon>Ascomycota</taxon>
        <taxon>Pezizomycotina</taxon>
        <taxon>Sordariomycetes</taxon>
        <taxon>Hypocreomycetidae</taxon>
        <taxon>Hypocreales</taxon>
        <taxon>Hypocreaceae</taxon>
        <taxon>Trichoderma</taxon>
    </lineage>
</organism>
<gene>
    <name evidence="1" type="ORF">TGAMA5MH_06075</name>
</gene>
<dbReference type="Proteomes" id="UP000236546">
    <property type="component" value="Unassembled WGS sequence"/>
</dbReference>
<evidence type="ECO:0000313" key="1">
    <source>
        <dbReference type="EMBL" id="PNP41897.1"/>
    </source>
</evidence>
<evidence type="ECO:0000313" key="2">
    <source>
        <dbReference type="Proteomes" id="UP000236546"/>
    </source>
</evidence>
<sequence length="43" mass="4586">MSQPTQSAEPTTPAADGEIKEYKIHVRLGKPHTGCSDLSSGPY</sequence>
<proteinExistence type="predicted"/>
<protein>
    <submittedName>
        <fullName evidence="1">Uncharacterized protein</fullName>
    </submittedName>
</protein>